<comment type="cofactor">
    <cofactor evidence="1">
        <name>Mg(2+)</name>
        <dbReference type="ChEBI" id="CHEBI:18420"/>
    </cofactor>
</comment>
<dbReference type="InterPro" id="IPR015797">
    <property type="entry name" value="NUDIX_hydrolase-like_dom_sf"/>
</dbReference>
<accession>A0A365GY56</accession>
<dbReference type="InterPro" id="IPR020476">
    <property type="entry name" value="Nudix_hydrolase"/>
</dbReference>
<keyword evidence="5" id="KW-0460">Magnesium</keyword>
<feature type="domain" description="Nudix hydrolase" evidence="7">
    <location>
        <begin position="1"/>
        <end position="154"/>
    </location>
</feature>
<dbReference type="PROSITE" id="PS51462">
    <property type="entry name" value="NUDIX"/>
    <property type="match status" value="1"/>
</dbReference>
<dbReference type="Gene3D" id="3.90.79.10">
    <property type="entry name" value="Nucleoside Triphosphate Pyrophosphohydrolase"/>
    <property type="match status" value="1"/>
</dbReference>
<evidence type="ECO:0000256" key="2">
    <source>
        <dbReference type="ARBA" id="ARBA00005582"/>
    </source>
</evidence>
<keyword evidence="3" id="KW-0479">Metal-binding</keyword>
<keyword evidence="4 6" id="KW-0378">Hydrolase</keyword>
<dbReference type="EMBL" id="QLYX01000016">
    <property type="protein sequence ID" value="RAY11775.1"/>
    <property type="molecule type" value="Genomic_DNA"/>
</dbReference>
<dbReference type="GO" id="GO:0046872">
    <property type="term" value="F:metal ion binding"/>
    <property type="evidence" value="ECO:0007669"/>
    <property type="project" value="UniProtKB-KW"/>
</dbReference>
<evidence type="ECO:0000256" key="1">
    <source>
        <dbReference type="ARBA" id="ARBA00001946"/>
    </source>
</evidence>
<reference evidence="8 9" key="1">
    <citation type="submission" date="2018-06" db="EMBL/GenBank/DDBJ databases">
        <title>Actinomadura craniellae sp. nov. isolated from marine sponge Craniella sp.</title>
        <authorList>
            <person name="Li L."/>
            <person name="Xu Q.H."/>
            <person name="Lin H.W."/>
            <person name="Lu Y.H."/>
        </authorList>
    </citation>
    <scope>NUCLEOTIDE SEQUENCE [LARGE SCALE GENOMIC DNA]</scope>
    <source>
        <strain evidence="8 9">LHW63021</strain>
    </source>
</reference>
<dbReference type="SUPFAM" id="SSF55811">
    <property type="entry name" value="Nudix"/>
    <property type="match status" value="1"/>
</dbReference>
<dbReference type="GO" id="GO:0005737">
    <property type="term" value="C:cytoplasm"/>
    <property type="evidence" value="ECO:0007669"/>
    <property type="project" value="TreeGrafter"/>
</dbReference>
<evidence type="ECO:0000313" key="8">
    <source>
        <dbReference type="EMBL" id="RAY11775.1"/>
    </source>
</evidence>
<protein>
    <submittedName>
        <fullName evidence="8">NUDIX hydrolase</fullName>
    </submittedName>
</protein>
<dbReference type="InterPro" id="IPR020084">
    <property type="entry name" value="NUDIX_hydrolase_CS"/>
</dbReference>
<dbReference type="AlphaFoldDB" id="A0A365GY56"/>
<proteinExistence type="inferred from homology"/>
<evidence type="ECO:0000256" key="3">
    <source>
        <dbReference type="ARBA" id="ARBA00022723"/>
    </source>
</evidence>
<dbReference type="RefSeq" id="WP_111871007.1">
    <property type="nucleotide sequence ID" value="NZ_QLYX01000016.1"/>
</dbReference>
<dbReference type="GO" id="GO:0016818">
    <property type="term" value="F:hydrolase activity, acting on acid anhydrides, in phosphorus-containing anhydrides"/>
    <property type="evidence" value="ECO:0007669"/>
    <property type="project" value="TreeGrafter"/>
</dbReference>
<sequence>MGDTLAVDDDGNRLVAFHRVAESTRFGDAPLPLALVAAWHGDRLLLGFNLRRRYWELPGGMIDPGETPRQAAARELHEETGLRADDLDFAGYALFLLARGQRAEYAALYTIEATPHDGFVPNSEIGAICWWDGIQPLDGRVQPLDLTLARLARPR</sequence>
<comment type="caution">
    <text evidence="8">The sequence shown here is derived from an EMBL/GenBank/DDBJ whole genome shotgun (WGS) entry which is preliminary data.</text>
</comment>
<name>A0A365GY56_9ACTN</name>
<dbReference type="Pfam" id="PF00293">
    <property type="entry name" value="NUDIX"/>
    <property type="match status" value="1"/>
</dbReference>
<evidence type="ECO:0000256" key="4">
    <source>
        <dbReference type="ARBA" id="ARBA00022801"/>
    </source>
</evidence>
<evidence type="ECO:0000256" key="5">
    <source>
        <dbReference type="ARBA" id="ARBA00022842"/>
    </source>
</evidence>
<dbReference type="PANTHER" id="PTHR43758:SF8">
    <property type="entry name" value="8-OXO-DGTP DIPHOSPHATASE YTKD-RELATED"/>
    <property type="match status" value="1"/>
</dbReference>
<keyword evidence="9" id="KW-1185">Reference proteome</keyword>
<evidence type="ECO:0000256" key="6">
    <source>
        <dbReference type="RuleBase" id="RU003476"/>
    </source>
</evidence>
<gene>
    <name evidence="8" type="ORF">DPM19_27715</name>
</gene>
<evidence type="ECO:0000313" key="9">
    <source>
        <dbReference type="Proteomes" id="UP000251891"/>
    </source>
</evidence>
<dbReference type="Proteomes" id="UP000251891">
    <property type="component" value="Unassembled WGS sequence"/>
</dbReference>
<dbReference type="OrthoDB" id="9804442at2"/>
<comment type="similarity">
    <text evidence="2 6">Belongs to the Nudix hydrolase family.</text>
</comment>
<evidence type="ECO:0000259" key="7">
    <source>
        <dbReference type="PROSITE" id="PS51462"/>
    </source>
</evidence>
<dbReference type="PRINTS" id="PR00502">
    <property type="entry name" value="NUDIXFAMILY"/>
</dbReference>
<organism evidence="8 9">
    <name type="scientific">Actinomadura craniellae</name>
    <dbReference type="NCBI Taxonomy" id="2231787"/>
    <lineage>
        <taxon>Bacteria</taxon>
        <taxon>Bacillati</taxon>
        <taxon>Actinomycetota</taxon>
        <taxon>Actinomycetes</taxon>
        <taxon>Streptosporangiales</taxon>
        <taxon>Thermomonosporaceae</taxon>
        <taxon>Actinomadura</taxon>
    </lineage>
</organism>
<dbReference type="InterPro" id="IPR000086">
    <property type="entry name" value="NUDIX_hydrolase_dom"/>
</dbReference>
<dbReference type="PANTHER" id="PTHR43758">
    <property type="entry name" value="7,8-DIHYDRO-8-OXOGUANINE TRIPHOSPHATASE"/>
    <property type="match status" value="1"/>
</dbReference>
<dbReference type="PROSITE" id="PS00893">
    <property type="entry name" value="NUDIX_BOX"/>
    <property type="match status" value="1"/>
</dbReference>